<evidence type="ECO:0000313" key="1">
    <source>
        <dbReference type="EMBL" id="KAK5966346.1"/>
    </source>
</evidence>
<accession>A0AAN8IBA3</accession>
<sequence length="94" mass="10797">MVEKVVKALSRASPYYMEEIEEKSNTCDCKHKQSFVRRIPSAVYYGCNGIFDTDGEKDVVTVAYQLFSSDNTTNNLKYSPASLFLQPRHCQFEK</sequence>
<reference evidence="1 2" key="1">
    <citation type="submission" date="2019-10" db="EMBL/GenBank/DDBJ databases">
        <title>Assembly and Annotation for the nematode Trichostrongylus colubriformis.</title>
        <authorList>
            <person name="Martin J."/>
        </authorList>
    </citation>
    <scope>NUCLEOTIDE SEQUENCE [LARGE SCALE GENOMIC DNA]</scope>
    <source>
        <strain evidence="1">G859</strain>
        <tissue evidence="1">Whole worm</tissue>
    </source>
</reference>
<proteinExistence type="predicted"/>
<evidence type="ECO:0000313" key="2">
    <source>
        <dbReference type="Proteomes" id="UP001331761"/>
    </source>
</evidence>
<keyword evidence="2" id="KW-1185">Reference proteome</keyword>
<comment type="caution">
    <text evidence="1">The sequence shown here is derived from an EMBL/GenBank/DDBJ whole genome shotgun (WGS) entry which is preliminary data.</text>
</comment>
<gene>
    <name evidence="1" type="ORF">GCK32_008798</name>
</gene>
<protein>
    <submittedName>
        <fullName evidence="1">Uncharacterized protein</fullName>
    </submittedName>
</protein>
<dbReference type="AlphaFoldDB" id="A0AAN8IBA3"/>
<name>A0AAN8IBA3_TRICO</name>
<dbReference type="Proteomes" id="UP001331761">
    <property type="component" value="Unassembled WGS sequence"/>
</dbReference>
<organism evidence="1 2">
    <name type="scientific">Trichostrongylus colubriformis</name>
    <name type="common">Black scour worm</name>
    <dbReference type="NCBI Taxonomy" id="6319"/>
    <lineage>
        <taxon>Eukaryota</taxon>
        <taxon>Metazoa</taxon>
        <taxon>Ecdysozoa</taxon>
        <taxon>Nematoda</taxon>
        <taxon>Chromadorea</taxon>
        <taxon>Rhabditida</taxon>
        <taxon>Rhabditina</taxon>
        <taxon>Rhabditomorpha</taxon>
        <taxon>Strongyloidea</taxon>
        <taxon>Trichostrongylidae</taxon>
        <taxon>Trichostrongylus</taxon>
    </lineage>
</organism>
<dbReference type="EMBL" id="WIXE01023587">
    <property type="protein sequence ID" value="KAK5966346.1"/>
    <property type="molecule type" value="Genomic_DNA"/>
</dbReference>